<comment type="subcellular location">
    <subcellularLocation>
        <location evidence="1">Nucleus</location>
        <location evidence="1">Nuclear pore complex</location>
    </subcellularLocation>
</comment>
<evidence type="ECO:0000313" key="7">
    <source>
        <dbReference type="EMBL" id="ELA47336.1"/>
    </source>
</evidence>
<keyword evidence="2" id="KW-0653">Protein transport</keyword>
<dbReference type="VEuPathDB" id="MicrosporidiaDB:VCUG_01220"/>
<dbReference type="Pfam" id="PF05172">
    <property type="entry name" value="RRM_Nup35"/>
    <property type="match status" value="1"/>
</dbReference>
<dbReference type="InParanoid" id="L2GUJ3"/>
<name>L2GUJ3_VAVCU</name>
<keyword evidence="8" id="KW-1185">Reference proteome</keyword>
<dbReference type="InterPro" id="IPR035979">
    <property type="entry name" value="RBD_domain_sf"/>
</dbReference>
<dbReference type="InterPro" id="IPR012677">
    <property type="entry name" value="Nucleotide-bd_a/b_plait_sf"/>
</dbReference>
<keyword evidence="4" id="KW-0509">mRNA transport</keyword>
<dbReference type="SUPFAM" id="SSF54928">
    <property type="entry name" value="RNA-binding domain, RBD"/>
    <property type="match status" value="1"/>
</dbReference>
<evidence type="ECO:0000256" key="2">
    <source>
        <dbReference type="ARBA" id="ARBA00022927"/>
    </source>
</evidence>
<gene>
    <name evidence="7" type="ORF">VCUG_01220</name>
</gene>
<dbReference type="GO" id="GO:0015031">
    <property type="term" value="P:protein transport"/>
    <property type="evidence" value="ECO:0007669"/>
    <property type="project" value="UniProtKB-KW"/>
</dbReference>
<feature type="region of interest" description="Disordered" evidence="5">
    <location>
        <begin position="1"/>
        <end position="24"/>
    </location>
</feature>
<keyword evidence="2" id="KW-0813">Transport</keyword>
<keyword evidence="4" id="KW-0906">Nuclear pore complex</keyword>
<reference evidence="8" key="1">
    <citation type="submission" date="2011-03" db="EMBL/GenBank/DDBJ databases">
        <title>The genome sequence of Vavraia culicis strain floridensis.</title>
        <authorList>
            <consortium name="The Broad Institute Genome Sequencing Platform"/>
            <person name="Cuomo C."/>
            <person name="Becnel J."/>
            <person name="Sanscrainte N."/>
            <person name="Young S.K."/>
            <person name="Zeng Q."/>
            <person name="Gargeya S."/>
            <person name="Fitzgerald M."/>
            <person name="Haas B."/>
            <person name="Abouelleil A."/>
            <person name="Alvarado L."/>
            <person name="Arachchi H.M."/>
            <person name="Berlin A."/>
            <person name="Chapman S.B."/>
            <person name="Gearin G."/>
            <person name="Goldberg J."/>
            <person name="Griggs A."/>
            <person name="Gujja S."/>
            <person name="Hansen M."/>
            <person name="Heiman D."/>
            <person name="Howarth C."/>
            <person name="Larimer J."/>
            <person name="Lui A."/>
            <person name="MacDonald P.J.P."/>
            <person name="McCowen C."/>
            <person name="Montmayeur A."/>
            <person name="Murphy C."/>
            <person name="Neiman D."/>
            <person name="Pearson M."/>
            <person name="Priest M."/>
            <person name="Roberts A."/>
            <person name="Saif S."/>
            <person name="Shea T."/>
            <person name="Sisk P."/>
            <person name="Stolte C."/>
            <person name="Sykes S."/>
            <person name="Wortman J."/>
            <person name="Nusbaum C."/>
            <person name="Birren B."/>
        </authorList>
    </citation>
    <scope>NUCLEOTIDE SEQUENCE [LARGE SCALE GENOMIC DNA]</scope>
    <source>
        <strain evidence="8">floridensis</strain>
    </source>
</reference>
<dbReference type="OrthoDB" id="1733656at2759"/>
<evidence type="ECO:0000256" key="1">
    <source>
        <dbReference type="ARBA" id="ARBA00004567"/>
    </source>
</evidence>
<evidence type="ECO:0000259" key="6">
    <source>
        <dbReference type="Pfam" id="PF05172"/>
    </source>
</evidence>
<dbReference type="Gene3D" id="3.30.70.330">
    <property type="match status" value="1"/>
</dbReference>
<dbReference type="RefSeq" id="XP_008074238.1">
    <property type="nucleotide sequence ID" value="XM_008076047.1"/>
</dbReference>
<keyword evidence="3" id="KW-0811">Translocation</keyword>
<dbReference type="HOGENOM" id="CLU_128908_0_0_1"/>
<proteinExistence type="predicted"/>
<dbReference type="AlphaFoldDB" id="L2GUJ3"/>
<dbReference type="GO" id="GO:0005643">
    <property type="term" value="C:nuclear pore"/>
    <property type="evidence" value="ECO:0007669"/>
    <property type="project" value="UniProtKB-SubCell"/>
</dbReference>
<dbReference type="InterPro" id="IPR007846">
    <property type="entry name" value="RRM_NUP35_dom"/>
</dbReference>
<dbReference type="OMA" id="YGKNWIN"/>
<feature type="domain" description="RRM Nup35-type" evidence="6">
    <location>
        <begin position="41"/>
        <end position="109"/>
    </location>
</feature>
<organism evidence="7 8">
    <name type="scientific">Vavraia culicis (isolate floridensis)</name>
    <name type="common">Microsporidian parasite</name>
    <dbReference type="NCBI Taxonomy" id="948595"/>
    <lineage>
        <taxon>Eukaryota</taxon>
        <taxon>Fungi</taxon>
        <taxon>Fungi incertae sedis</taxon>
        <taxon>Microsporidia</taxon>
        <taxon>Pleistophoridae</taxon>
        <taxon>Vavraia</taxon>
    </lineage>
</organism>
<evidence type="ECO:0000313" key="8">
    <source>
        <dbReference type="Proteomes" id="UP000011081"/>
    </source>
</evidence>
<keyword evidence="4" id="KW-0539">Nucleus</keyword>
<evidence type="ECO:0000256" key="4">
    <source>
        <dbReference type="ARBA" id="ARBA00023132"/>
    </source>
</evidence>
<evidence type="ECO:0000256" key="3">
    <source>
        <dbReference type="ARBA" id="ARBA00023010"/>
    </source>
</evidence>
<sequence>MADNTFHHSFFHHTTTQQKSPSKPVRIPQTSIQAVQNHPAKNKSSEKVTIFGYSAANHQNVIALVKRCGNVTDIEYNSNYMRISYDDECGYERLMEYNRKMVGGEMVGVFRERWGAVGECFVRKKGVLVKIIEYLFGSG</sequence>
<dbReference type="GeneID" id="19879101"/>
<protein>
    <recommendedName>
        <fullName evidence="6">RRM Nup35-type domain-containing protein</fullName>
    </recommendedName>
</protein>
<dbReference type="GO" id="GO:0003676">
    <property type="term" value="F:nucleic acid binding"/>
    <property type="evidence" value="ECO:0007669"/>
    <property type="project" value="InterPro"/>
</dbReference>
<accession>L2GUJ3</accession>
<dbReference type="EMBL" id="GL877420">
    <property type="protein sequence ID" value="ELA47336.1"/>
    <property type="molecule type" value="Genomic_DNA"/>
</dbReference>
<dbReference type="Proteomes" id="UP000011081">
    <property type="component" value="Unassembled WGS sequence"/>
</dbReference>
<evidence type="ECO:0000256" key="5">
    <source>
        <dbReference type="SAM" id="MobiDB-lite"/>
    </source>
</evidence>